<organism evidence="3 4">
    <name type="scientific">Gigaspora margarita</name>
    <dbReference type="NCBI Taxonomy" id="4874"/>
    <lineage>
        <taxon>Eukaryota</taxon>
        <taxon>Fungi</taxon>
        <taxon>Fungi incertae sedis</taxon>
        <taxon>Mucoromycota</taxon>
        <taxon>Glomeromycotina</taxon>
        <taxon>Glomeromycetes</taxon>
        <taxon>Diversisporales</taxon>
        <taxon>Gigasporaceae</taxon>
        <taxon>Gigaspora</taxon>
    </lineage>
</organism>
<name>A0A8H4ER37_GIGMA</name>
<evidence type="ECO:0000256" key="1">
    <source>
        <dbReference type="SAM" id="MobiDB-lite"/>
    </source>
</evidence>
<evidence type="ECO:0000313" key="3">
    <source>
        <dbReference type="EMBL" id="KAF0538403.1"/>
    </source>
</evidence>
<feature type="chain" id="PRO_5034332722" evidence="2">
    <location>
        <begin position="18"/>
        <end position="82"/>
    </location>
</feature>
<dbReference type="Proteomes" id="UP000439903">
    <property type="component" value="Unassembled WGS sequence"/>
</dbReference>
<keyword evidence="4" id="KW-1185">Reference proteome</keyword>
<dbReference type="AlphaFoldDB" id="A0A8H4ER37"/>
<evidence type="ECO:0000256" key="2">
    <source>
        <dbReference type="SAM" id="SignalP"/>
    </source>
</evidence>
<gene>
    <name evidence="3" type="ORF">F8M41_007809</name>
</gene>
<feature type="signal peptide" evidence="2">
    <location>
        <begin position="1"/>
        <end position="17"/>
    </location>
</feature>
<feature type="region of interest" description="Disordered" evidence="1">
    <location>
        <begin position="62"/>
        <end position="82"/>
    </location>
</feature>
<accession>A0A8H4ER37</accession>
<sequence>MQQLSLIYATLMSVLSAQRDETYNSRPKRRDRNNEGRRCYNCGVWPGTRVGNGYTPLKNLQTNGANGTNGTNGANGANGISY</sequence>
<proteinExistence type="predicted"/>
<dbReference type="EMBL" id="WTPW01000181">
    <property type="protein sequence ID" value="KAF0538403.1"/>
    <property type="molecule type" value="Genomic_DNA"/>
</dbReference>
<keyword evidence="2" id="KW-0732">Signal</keyword>
<evidence type="ECO:0000313" key="4">
    <source>
        <dbReference type="Proteomes" id="UP000439903"/>
    </source>
</evidence>
<protein>
    <submittedName>
        <fullName evidence="3">Uncharacterized protein</fullName>
    </submittedName>
</protein>
<comment type="caution">
    <text evidence="3">The sequence shown here is derived from an EMBL/GenBank/DDBJ whole genome shotgun (WGS) entry which is preliminary data.</text>
</comment>
<reference evidence="3 4" key="1">
    <citation type="journal article" date="2019" name="Environ. Microbiol.">
        <title>At the nexus of three kingdoms: the genome of the mycorrhizal fungus Gigaspora margarita provides insights into plant, endobacterial and fungal interactions.</title>
        <authorList>
            <person name="Venice F."/>
            <person name="Ghignone S."/>
            <person name="Salvioli di Fossalunga A."/>
            <person name="Amselem J."/>
            <person name="Novero M."/>
            <person name="Xianan X."/>
            <person name="Sedzielewska Toro K."/>
            <person name="Morin E."/>
            <person name="Lipzen A."/>
            <person name="Grigoriev I.V."/>
            <person name="Henrissat B."/>
            <person name="Martin F.M."/>
            <person name="Bonfante P."/>
        </authorList>
    </citation>
    <scope>NUCLEOTIDE SEQUENCE [LARGE SCALE GENOMIC DNA]</scope>
    <source>
        <strain evidence="3 4">BEG34</strain>
    </source>
</reference>